<protein>
    <submittedName>
        <fullName evidence="1">Uncharacterized protein</fullName>
    </submittedName>
</protein>
<gene>
    <name evidence="1" type="ORF">DEJ49_21120</name>
</gene>
<accession>A0A5P2CL23</accession>
<reference evidence="1 2" key="1">
    <citation type="submission" date="2018-05" db="EMBL/GenBank/DDBJ databases">
        <title>Streptomyces venezuelae.</title>
        <authorList>
            <person name="Kim W."/>
            <person name="Lee N."/>
            <person name="Cho B.-K."/>
        </authorList>
    </citation>
    <scope>NUCLEOTIDE SEQUENCE [LARGE SCALE GENOMIC DNA]</scope>
    <source>
        <strain evidence="1 2">ATCC 14585</strain>
    </source>
</reference>
<dbReference type="RefSeq" id="WP_150185578.1">
    <property type="nucleotide sequence ID" value="NZ_CP029191.1"/>
</dbReference>
<name>A0A5P2CL23_STRVZ</name>
<proteinExistence type="predicted"/>
<evidence type="ECO:0000313" key="1">
    <source>
        <dbReference type="EMBL" id="QES43153.1"/>
    </source>
</evidence>
<sequence>MAEDRDGESAAVVDCGSLVVLAAGLSGRHRQDVLYSFLLAQLVADRKYKRHADPMRWYMSYGETLERIGWVVEEHEGFSRHRSDEVPYRVDSLIRETLARVADERISNAAVAAVRTLAAADPVDRAAELFEQQTHFGRAGNFQVGVAEEVGGGGGGGGVVVVRVGRVWFRAVDDATELVRLLHAEFRAADEVVRGAQVLHLNEDVHGPLRDEIAEKLGARVEVLIAPVGG</sequence>
<dbReference type="AlphaFoldDB" id="A0A5P2CL23"/>
<dbReference type="Proteomes" id="UP000324015">
    <property type="component" value="Chromosome"/>
</dbReference>
<evidence type="ECO:0000313" key="2">
    <source>
        <dbReference type="Proteomes" id="UP000324015"/>
    </source>
</evidence>
<dbReference type="EMBL" id="CP029191">
    <property type="protein sequence ID" value="QES43153.1"/>
    <property type="molecule type" value="Genomic_DNA"/>
</dbReference>
<organism evidence="1 2">
    <name type="scientific">Streptomyces venezuelae</name>
    <dbReference type="NCBI Taxonomy" id="54571"/>
    <lineage>
        <taxon>Bacteria</taxon>
        <taxon>Bacillati</taxon>
        <taxon>Actinomycetota</taxon>
        <taxon>Actinomycetes</taxon>
        <taxon>Kitasatosporales</taxon>
        <taxon>Streptomycetaceae</taxon>
        <taxon>Streptomyces</taxon>
    </lineage>
</organism>